<evidence type="ECO:0000313" key="3">
    <source>
        <dbReference type="Proteomes" id="UP001596215"/>
    </source>
</evidence>
<dbReference type="CDD" id="cd04301">
    <property type="entry name" value="NAT_SF"/>
    <property type="match status" value="1"/>
</dbReference>
<comment type="caution">
    <text evidence="2">The sequence shown here is derived from an EMBL/GenBank/DDBJ whole genome shotgun (WGS) entry which is preliminary data.</text>
</comment>
<keyword evidence="3" id="KW-1185">Reference proteome</keyword>
<dbReference type="InterPro" id="IPR000182">
    <property type="entry name" value="GNAT_dom"/>
</dbReference>
<dbReference type="SUPFAM" id="SSF55729">
    <property type="entry name" value="Acyl-CoA N-acyltransferases (Nat)"/>
    <property type="match status" value="1"/>
</dbReference>
<sequence>MGHSAPVIIRDYDEADRPFLRTLYLASRRANWHWLKGEDWQLEDFDRLITGEKVRVAMDGEQRAGFSSCAVVDNFLHSLFVSPSCQEQGIGTALLQDVCRRFTATGSLKCMAVNQRARRFYHRHGWQEIATGCGEEGDYILMHYPRQP</sequence>
<name>A0ABW1VNN3_9GAMM</name>
<dbReference type="PROSITE" id="PS51186">
    <property type="entry name" value="GNAT"/>
    <property type="match status" value="1"/>
</dbReference>
<dbReference type="Gene3D" id="3.40.630.30">
    <property type="match status" value="1"/>
</dbReference>
<dbReference type="InterPro" id="IPR016181">
    <property type="entry name" value="Acyl_CoA_acyltransferase"/>
</dbReference>
<dbReference type="GO" id="GO:0016746">
    <property type="term" value="F:acyltransferase activity"/>
    <property type="evidence" value="ECO:0007669"/>
    <property type="project" value="UniProtKB-KW"/>
</dbReference>
<proteinExistence type="predicted"/>
<dbReference type="Proteomes" id="UP001596215">
    <property type="component" value="Unassembled WGS sequence"/>
</dbReference>
<accession>A0ABW1VNN3</accession>
<protein>
    <submittedName>
        <fullName evidence="2">GNAT family N-acetyltransferase</fullName>
        <ecNumber evidence="2">2.3.-.-</ecNumber>
    </submittedName>
</protein>
<organism evidence="2 3">
    <name type="scientific">Tatumella punctata</name>
    <dbReference type="NCBI Taxonomy" id="399969"/>
    <lineage>
        <taxon>Bacteria</taxon>
        <taxon>Pseudomonadati</taxon>
        <taxon>Pseudomonadota</taxon>
        <taxon>Gammaproteobacteria</taxon>
        <taxon>Enterobacterales</taxon>
        <taxon>Erwiniaceae</taxon>
        <taxon>Tatumella</taxon>
    </lineage>
</organism>
<keyword evidence="2" id="KW-0808">Transferase</keyword>
<dbReference type="Pfam" id="PF00583">
    <property type="entry name" value="Acetyltransf_1"/>
    <property type="match status" value="1"/>
</dbReference>
<feature type="domain" description="N-acetyltransferase" evidence="1">
    <location>
        <begin position="7"/>
        <end position="147"/>
    </location>
</feature>
<dbReference type="EC" id="2.3.-.-" evidence="2"/>
<reference evidence="3" key="1">
    <citation type="journal article" date="2019" name="Int. J. Syst. Evol. Microbiol.">
        <title>The Global Catalogue of Microorganisms (GCM) 10K type strain sequencing project: providing services to taxonomists for standard genome sequencing and annotation.</title>
        <authorList>
            <consortium name="The Broad Institute Genomics Platform"/>
            <consortium name="The Broad Institute Genome Sequencing Center for Infectious Disease"/>
            <person name="Wu L."/>
            <person name="Ma J."/>
        </authorList>
    </citation>
    <scope>NUCLEOTIDE SEQUENCE [LARGE SCALE GENOMIC DNA]</scope>
    <source>
        <strain evidence="3">CGMCC 4.1530</strain>
    </source>
</reference>
<dbReference type="RefSeq" id="WP_212707164.1">
    <property type="nucleotide sequence ID" value="NZ_BAAAFW010000095.1"/>
</dbReference>
<gene>
    <name evidence="2" type="ORF">ACFP73_05925</name>
</gene>
<dbReference type="EMBL" id="JBHSUC010000005">
    <property type="protein sequence ID" value="MFC6361643.1"/>
    <property type="molecule type" value="Genomic_DNA"/>
</dbReference>
<evidence type="ECO:0000259" key="1">
    <source>
        <dbReference type="PROSITE" id="PS51186"/>
    </source>
</evidence>
<evidence type="ECO:0000313" key="2">
    <source>
        <dbReference type="EMBL" id="MFC6361643.1"/>
    </source>
</evidence>
<keyword evidence="2" id="KW-0012">Acyltransferase</keyword>